<dbReference type="PRINTS" id="PR00040">
    <property type="entry name" value="HTHMERR"/>
</dbReference>
<dbReference type="Gene3D" id="1.10.1660.10">
    <property type="match status" value="1"/>
</dbReference>
<comment type="caution">
    <text evidence="6">The sequence shown here is derived from an EMBL/GenBank/DDBJ whole genome shotgun (WGS) entry which is preliminary data.</text>
</comment>
<dbReference type="InterPro" id="IPR000551">
    <property type="entry name" value="MerR-type_HTH_dom"/>
</dbReference>
<evidence type="ECO:0000313" key="7">
    <source>
        <dbReference type="Proteomes" id="UP001500866"/>
    </source>
</evidence>
<keyword evidence="1" id="KW-0678">Repressor</keyword>
<name>A0ABP3R410_9BACI</name>
<keyword evidence="7" id="KW-1185">Reference proteome</keyword>
<sequence length="131" mass="15578">MNNRMRIGELTERAGVTPRTVRYYENLGLIPEGERTGQGQHYYTEETVARLRKIDQLKKLGLSLDEIRDVIDLYFVEPSDIVQAKQKVLSILRQHLDEVNQKITGYQQFRSELQSHIERFERWLEEKGEHY</sequence>
<gene>
    <name evidence="6" type="primary">zntR</name>
    <name evidence="6" type="ORF">GCM10009001_20210</name>
</gene>
<dbReference type="Pfam" id="PF13411">
    <property type="entry name" value="MerR_1"/>
    <property type="match status" value="1"/>
</dbReference>
<dbReference type="SMART" id="SM00422">
    <property type="entry name" value="HTH_MERR"/>
    <property type="match status" value="1"/>
</dbReference>
<accession>A0ABP3R410</accession>
<evidence type="ECO:0000256" key="1">
    <source>
        <dbReference type="ARBA" id="ARBA00022491"/>
    </source>
</evidence>
<dbReference type="RefSeq" id="WP_390351226.1">
    <property type="nucleotide sequence ID" value="NZ_JBHUMU010000022.1"/>
</dbReference>
<keyword evidence="3" id="KW-0238">DNA-binding</keyword>
<dbReference type="InterPro" id="IPR047057">
    <property type="entry name" value="MerR_fam"/>
</dbReference>
<dbReference type="Proteomes" id="UP001500866">
    <property type="component" value="Unassembled WGS sequence"/>
</dbReference>
<proteinExistence type="predicted"/>
<organism evidence="6 7">
    <name type="scientific">Virgibacillus siamensis</name>
    <dbReference type="NCBI Taxonomy" id="480071"/>
    <lineage>
        <taxon>Bacteria</taxon>
        <taxon>Bacillati</taxon>
        <taxon>Bacillota</taxon>
        <taxon>Bacilli</taxon>
        <taxon>Bacillales</taxon>
        <taxon>Bacillaceae</taxon>
        <taxon>Virgibacillus</taxon>
    </lineage>
</organism>
<keyword evidence="4" id="KW-0804">Transcription</keyword>
<dbReference type="PANTHER" id="PTHR30204">
    <property type="entry name" value="REDOX-CYCLING DRUG-SENSING TRANSCRIPTIONAL ACTIVATOR SOXR"/>
    <property type="match status" value="1"/>
</dbReference>
<feature type="domain" description="HTH merR-type" evidence="5">
    <location>
        <begin position="4"/>
        <end position="73"/>
    </location>
</feature>
<evidence type="ECO:0000256" key="2">
    <source>
        <dbReference type="ARBA" id="ARBA00023015"/>
    </source>
</evidence>
<evidence type="ECO:0000256" key="4">
    <source>
        <dbReference type="ARBA" id="ARBA00023163"/>
    </source>
</evidence>
<dbReference type="PANTHER" id="PTHR30204:SF69">
    <property type="entry name" value="MERR-FAMILY TRANSCRIPTIONAL REGULATOR"/>
    <property type="match status" value="1"/>
</dbReference>
<dbReference type="PROSITE" id="PS50937">
    <property type="entry name" value="HTH_MERR_2"/>
    <property type="match status" value="1"/>
</dbReference>
<dbReference type="EMBL" id="BAAADS010000014">
    <property type="protein sequence ID" value="GAA0603196.1"/>
    <property type="molecule type" value="Genomic_DNA"/>
</dbReference>
<evidence type="ECO:0000256" key="3">
    <source>
        <dbReference type="ARBA" id="ARBA00023125"/>
    </source>
</evidence>
<keyword evidence="2" id="KW-0805">Transcription regulation</keyword>
<protein>
    <submittedName>
        <fullName evidence="6">Zn(2+)-responsive transcriptional regulator</fullName>
    </submittedName>
</protein>
<dbReference type="SUPFAM" id="SSF46955">
    <property type="entry name" value="Putative DNA-binding domain"/>
    <property type="match status" value="1"/>
</dbReference>
<reference evidence="7" key="1">
    <citation type="journal article" date="2019" name="Int. J. Syst. Evol. Microbiol.">
        <title>The Global Catalogue of Microorganisms (GCM) 10K type strain sequencing project: providing services to taxonomists for standard genome sequencing and annotation.</title>
        <authorList>
            <consortium name="The Broad Institute Genomics Platform"/>
            <consortium name="The Broad Institute Genome Sequencing Center for Infectious Disease"/>
            <person name="Wu L."/>
            <person name="Ma J."/>
        </authorList>
    </citation>
    <scope>NUCLEOTIDE SEQUENCE [LARGE SCALE GENOMIC DNA]</scope>
    <source>
        <strain evidence="7">JCM 15395</strain>
    </source>
</reference>
<evidence type="ECO:0000313" key="6">
    <source>
        <dbReference type="EMBL" id="GAA0603196.1"/>
    </source>
</evidence>
<evidence type="ECO:0000259" key="5">
    <source>
        <dbReference type="PROSITE" id="PS50937"/>
    </source>
</evidence>
<dbReference type="InterPro" id="IPR009061">
    <property type="entry name" value="DNA-bd_dom_put_sf"/>
</dbReference>